<keyword evidence="5" id="KW-0560">Oxidoreductase</keyword>
<dbReference type="OrthoDB" id="76265at2759"/>
<evidence type="ECO:0000259" key="7">
    <source>
        <dbReference type="PROSITE" id="PS51471"/>
    </source>
</evidence>
<organism evidence="8 9">
    <name type="scientific">Pelagomonas calceolata</name>
    <dbReference type="NCBI Taxonomy" id="35677"/>
    <lineage>
        <taxon>Eukaryota</taxon>
        <taxon>Sar</taxon>
        <taxon>Stramenopiles</taxon>
        <taxon>Ochrophyta</taxon>
        <taxon>Pelagophyceae</taxon>
        <taxon>Pelagomonadales</taxon>
        <taxon>Pelagomonadaceae</taxon>
        <taxon>Pelagomonas</taxon>
    </lineage>
</organism>
<dbReference type="InterPro" id="IPR051559">
    <property type="entry name" value="HIF_prolyl_hydroxylases"/>
</dbReference>
<keyword evidence="4" id="KW-0223">Dioxygenase</keyword>
<keyword evidence="3" id="KW-0847">Vitamin C</keyword>
<dbReference type="PANTHER" id="PTHR12907">
    <property type="entry name" value="EGL NINE HOMOLOG-RELATED"/>
    <property type="match status" value="1"/>
</dbReference>
<accession>A0A8J2SC49</accession>
<proteinExistence type="predicted"/>
<evidence type="ECO:0000256" key="5">
    <source>
        <dbReference type="ARBA" id="ARBA00023002"/>
    </source>
</evidence>
<dbReference type="GO" id="GO:0031543">
    <property type="term" value="F:peptidyl-proline dioxygenase activity"/>
    <property type="evidence" value="ECO:0007669"/>
    <property type="project" value="TreeGrafter"/>
</dbReference>
<dbReference type="InterPro" id="IPR006620">
    <property type="entry name" value="Pro_4_hyd_alph"/>
</dbReference>
<evidence type="ECO:0000256" key="2">
    <source>
        <dbReference type="ARBA" id="ARBA00022723"/>
    </source>
</evidence>
<dbReference type="Proteomes" id="UP000789595">
    <property type="component" value="Unassembled WGS sequence"/>
</dbReference>
<dbReference type="GO" id="GO:0071456">
    <property type="term" value="P:cellular response to hypoxia"/>
    <property type="evidence" value="ECO:0007669"/>
    <property type="project" value="TreeGrafter"/>
</dbReference>
<dbReference type="Gene3D" id="2.60.120.620">
    <property type="entry name" value="q2cbj1_9rhob like domain"/>
    <property type="match status" value="1"/>
</dbReference>
<evidence type="ECO:0000256" key="1">
    <source>
        <dbReference type="ARBA" id="ARBA00001961"/>
    </source>
</evidence>
<sequence length="422" mass="45033">MAPFALDVRYGPRKFRIACRGPTTVARARRAVCRRARVEAATLRTAERALDDAEVLDGETMLELVEALQPYRVAYALVFVRAAPDASATVVGRRLQGDLVRAAPAADNWVQVDGGFMMLEKPGLGRLLEPLAADEFAAASAAADAQTAATRRETEVLVERACAAALATAAPGADEGTLRARIRADVLRRTAAAEMTRTHHLASRAIVGAPAGSSACAEADAFVVSSRLVDGLLAKGYVVVEDVLDADTARAARQEAESLGIQLKPTLQALTGTRSDRVGWFGADELAANGCPTLARLARLQRGVAAAINADGRWRETLTVPASSMLSCYGAGGRYRKHTDNSRGADGVCGNARALTCICYLNLDWAAEDGGALRIYDESGGDTVEITPAAGRVVVFDSFLEHEVLEARRDRYALTFWIFAER</sequence>
<protein>
    <recommendedName>
        <fullName evidence="7">Fe2OG dioxygenase domain-containing protein</fullName>
    </recommendedName>
</protein>
<evidence type="ECO:0000313" key="9">
    <source>
        <dbReference type="Proteomes" id="UP000789595"/>
    </source>
</evidence>
<gene>
    <name evidence="8" type="ORF">PECAL_2P20950</name>
</gene>
<name>A0A8J2SC49_9STRA</name>
<dbReference type="Pfam" id="PF13640">
    <property type="entry name" value="2OG-FeII_Oxy_3"/>
    <property type="match status" value="1"/>
</dbReference>
<comment type="cofactor">
    <cofactor evidence="1">
        <name>L-ascorbate</name>
        <dbReference type="ChEBI" id="CHEBI:38290"/>
    </cofactor>
</comment>
<dbReference type="GO" id="GO:0031418">
    <property type="term" value="F:L-ascorbic acid binding"/>
    <property type="evidence" value="ECO:0007669"/>
    <property type="project" value="UniProtKB-KW"/>
</dbReference>
<evidence type="ECO:0000256" key="3">
    <source>
        <dbReference type="ARBA" id="ARBA00022896"/>
    </source>
</evidence>
<keyword evidence="2" id="KW-0479">Metal-binding</keyword>
<comment type="caution">
    <text evidence="8">The sequence shown here is derived from an EMBL/GenBank/DDBJ whole genome shotgun (WGS) entry which is preliminary data.</text>
</comment>
<evidence type="ECO:0000256" key="6">
    <source>
        <dbReference type="ARBA" id="ARBA00023004"/>
    </source>
</evidence>
<dbReference type="InterPro" id="IPR005123">
    <property type="entry name" value="Oxoglu/Fe-dep_dioxygenase_dom"/>
</dbReference>
<keyword evidence="6" id="KW-0408">Iron</keyword>
<dbReference type="SMART" id="SM00702">
    <property type="entry name" value="P4Hc"/>
    <property type="match status" value="1"/>
</dbReference>
<feature type="domain" description="Fe2OG dioxygenase" evidence="7">
    <location>
        <begin position="320"/>
        <end position="420"/>
    </location>
</feature>
<dbReference type="PROSITE" id="PS51471">
    <property type="entry name" value="FE2OG_OXY"/>
    <property type="match status" value="1"/>
</dbReference>
<dbReference type="PANTHER" id="PTHR12907:SF26">
    <property type="entry name" value="HIF PROLYL HYDROXYLASE, ISOFORM C"/>
    <property type="match status" value="1"/>
</dbReference>
<dbReference type="SUPFAM" id="SSF51197">
    <property type="entry name" value="Clavaminate synthase-like"/>
    <property type="match status" value="1"/>
</dbReference>
<evidence type="ECO:0000256" key="4">
    <source>
        <dbReference type="ARBA" id="ARBA00022964"/>
    </source>
</evidence>
<evidence type="ECO:0000313" key="8">
    <source>
        <dbReference type="EMBL" id="CAH0368990.1"/>
    </source>
</evidence>
<reference evidence="8" key="1">
    <citation type="submission" date="2021-11" db="EMBL/GenBank/DDBJ databases">
        <authorList>
            <consortium name="Genoscope - CEA"/>
            <person name="William W."/>
        </authorList>
    </citation>
    <scope>NUCLEOTIDE SEQUENCE</scope>
</reference>
<dbReference type="InterPro" id="IPR044862">
    <property type="entry name" value="Pro_4_hyd_alph_FE2OG_OXY"/>
</dbReference>
<dbReference type="EMBL" id="CAKKNE010000002">
    <property type="protein sequence ID" value="CAH0368990.1"/>
    <property type="molecule type" value="Genomic_DNA"/>
</dbReference>
<dbReference type="AlphaFoldDB" id="A0A8J2SC49"/>
<dbReference type="GO" id="GO:0008198">
    <property type="term" value="F:ferrous iron binding"/>
    <property type="evidence" value="ECO:0007669"/>
    <property type="project" value="TreeGrafter"/>
</dbReference>
<keyword evidence="9" id="KW-1185">Reference proteome</keyword>